<feature type="region of interest" description="Disordered" evidence="1">
    <location>
        <begin position="87"/>
        <end position="111"/>
    </location>
</feature>
<feature type="compositionally biased region" description="Polar residues" evidence="1">
    <location>
        <begin position="61"/>
        <end position="74"/>
    </location>
</feature>
<evidence type="ECO:0000256" key="1">
    <source>
        <dbReference type="SAM" id="MobiDB-lite"/>
    </source>
</evidence>
<dbReference type="Proteomes" id="UP001583177">
    <property type="component" value="Unassembled WGS sequence"/>
</dbReference>
<accession>A0ABR3WCA8</accession>
<feature type="compositionally biased region" description="Basic and acidic residues" evidence="1">
    <location>
        <begin position="99"/>
        <end position="111"/>
    </location>
</feature>
<comment type="caution">
    <text evidence="2">The sequence shown here is derived from an EMBL/GenBank/DDBJ whole genome shotgun (WGS) entry which is preliminary data.</text>
</comment>
<evidence type="ECO:0000313" key="3">
    <source>
        <dbReference type="Proteomes" id="UP001583177"/>
    </source>
</evidence>
<protein>
    <submittedName>
        <fullName evidence="2">Uncharacterized protein</fullName>
    </submittedName>
</protein>
<gene>
    <name evidence="2" type="ORF">Daus18300_010021</name>
</gene>
<dbReference type="EMBL" id="JAWRVE010000106">
    <property type="protein sequence ID" value="KAL1858275.1"/>
    <property type="molecule type" value="Genomic_DNA"/>
</dbReference>
<sequence>MSQIVANGVLQRTNKLDKEQSVSQGVKVVIFKGFAEGTYTVTPTAVKETASRGHRSPTAPPETTSAELTKSRSSAADDYVPGAILVSQPAGPSAVDNSSDEKRAIAEGEAPDKQLYVNKKRGKRDASSALRADKDTVSAVSHKKIHNRSLADYLKSNVEEDQDPRGIWVNTYKPPQSVYDGLTLTEARSELKKREIPVYQNSPCALYW</sequence>
<organism evidence="2 3">
    <name type="scientific">Diaporthe australafricana</name>
    <dbReference type="NCBI Taxonomy" id="127596"/>
    <lineage>
        <taxon>Eukaryota</taxon>
        <taxon>Fungi</taxon>
        <taxon>Dikarya</taxon>
        <taxon>Ascomycota</taxon>
        <taxon>Pezizomycotina</taxon>
        <taxon>Sordariomycetes</taxon>
        <taxon>Sordariomycetidae</taxon>
        <taxon>Diaporthales</taxon>
        <taxon>Diaporthaceae</taxon>
        <taxon>Diaporthe</taxon>
    </lineage>
</organism>
<reference evidence="2 3" key="1">
    <citation type="journal article" date="2024" name="IMA Fungus">
        <title>IMA Genome - F19 : A genome assembly and annotation guide to empower mycologists, including annotated draft genome sequences of Ceratocystis pirilliformis, Diaporthe australafricana, Fusarium ophioides, Paecilomyces lecythidis, and Sporothrix stenoceras.</title>
        <authorList>
            <person name="Aylward J."/>
            <person name="Wilson A.M."/>
            <person name="Visagie C.M."/>
            <person name="Spraker J."/>
            <person name="Barnes I."/>
            <person name="Buitendag C."/>
            <person name="Ceriani C."/>
            <person name="Del Mar Angel L."/>
            <person name="du Plessis D."/>
            <person name="Fuchs T."/>
            <person name="Gasser K."/>
            <person name="Kramer D."/>
            <person name="Li W."/>
            <person name="Munsamy K."/>
            <person name="Piso A."/>
            <person name="Price J.L."/>
            <person name="Sonnekus B."/>
            <person name="Thomas C."/>
            <person name="van der Nest A."/>
            <person name="van Dijk A."/>
            <person name="van Heerden A."/>
            <person name="van Vuuren N."/>
            <person name="Yilmaz N."/>
            <person name="Duong T.A."/>
            <person name="van der Merwe N.A."/>
            <person name="Wingfield M.J."/>
            <person name="Wingfield B.D."/>
        </authorList>
    </citation>
    <scope>NUCLEOTIDE SEQUENCE [LARGE SCALE GENOMIC DNA]</scope>
    <source>
        <strain evidence="2 3">CMW 18300</strain>
    </source>
</reference>
<keyword evidence="3" id="KW-1185">Reference proteome</keyword>
<evidence type="ECO:0000313" key="2">
    <source>
        <dbReference type="EMBL" id="KAL1858275.1"/>
    </source>
</evidence>
<feature type="region of interest" description="Disordered" evidence="1">
    <location>
        <begin position="45"/>
        <end position="74"/>
    </location>
</feature>
<proteinExistence type="predicted"/>
<name>A0ABR3WCA8_9PEZI</name>